<organism evidence="1 2">
    <name type="scientific">Hydnum rufescens UP504</name>
    <dbReference type="NCBI Taxonomy" id="1448309"/>
    <lineage>
        <taxon>Eukaryota</taxon>
        <taxon>Fungi</taxon>
        <taxon>Dikarya</taxon>
        <taxon>Basidiomycota</taxon>
        <taxon>Agaricomycotina</taxon>
        <taxon>Agaricomycetes</taxon>
        <taxon>Cantharellales</taxon>
        <taxon>Hydnaceae</taxon>
        <taxon>Hydnum</taxon>
    </lineage>
</organism>
<name>A0A9P6ANV9_9AGAM</name>
<dbReference type="Proteomes" id="UP000886523">
    <property type="component" value="Unassembled WGS sequence"/>
</dbReference>
<evidence type="ECO:0000313" key="1">
    <source>
        <dbReference type="EMBL" id="KAF9509285.1"/>
    </source>
</evidence>
<comment type="caution">
    <text evidence="1">The sequence shown here is derived from an EMBL/GenBank/DDBJ whole genome shotgun (WGS) entry which is preliminary data.</text>
</comment>
<proteinExistence type="predicted"/>
<evidence type="ECO:0000313" key="2">
    <source>
        <dbReference type="Proteomes" id="UP000886523"/>
    </source>
</evidence>
<gene>
    <name evidence="1" type="ORF">BS47DRAFT_1365391</name>
</gene>
<accession>A0A9P6ANV9</accession>
<reference evidence="1" key="1">
    <citation type="journal article" date="2020" name="Nat. Commun.">
        <title>Large-scale genome sequencing of mycorrhizal fungi provides insights into the early evolution of symbiotic traits.</title>
        <authorList>
            <person name="Miyauchi S."/>
            <person name="Kiss E."/>
            <person name="Kuo A."/>
            <person name="Drula E."/>
            <person name="Kohler A."/>
            <person name="Sanchez-Garcia M."/>
            <person name="Morin E."/>
            <person name="Andreopoulos B."/>
            <person name="Barry K.W."/>
            <person name="Bonito G."/>
            <person name="Buee M."/>
            <person name="Carver A."/>
            <person name="Chen C."/>
            <person name="Cichocki N."/>
            <person name="Clum A."/>
            <person name="Culley D."/>
            <person name="Crous P.W."/>
            <person name="Fauchery L."/>
            <person name="Girlanda M."/>
            <person name="Hayes R.D."/>
            <person name="Keri Z."/>
            <person name="LaButti K."/>
            <person name="Lipzen A."/>
            <person name="Lombard V."/>
            <person name="Magnuson J."/>
            <person name="Maillard F."/>
            <person name="Murat C."/>
            <person name="Nolan M."/>
            <person name="Ohm R.A."/>
            <person name="Pangilinan J."/>
            <person name="Pereira M.F."/>
            <person name="Perotto S."/>
            <person name="Peter M."/>
            <person name="Pfister S."/>
            <person name="Riley R."/>
            <person name="Sitrit Y."/>
            <person name="Stielow J.B."/>
            <person name="Szollosi G."/>
            <person name="Zifcakova L."/>
            <person name="Stursova M."/>
            <person name="Spatafora J.W."/>
            <person name="Tedersoo L."/>
            <person name="Vaario L.M."/>
            <person name="Yamada A."/>
            <person name="Yan M."/>
            <person name="Wang P."/>
            <person name="Xu J."/>
            <person name="Bruns T."/>
            <person name="Baldrian P."/>
            <person name="Vilgalys R."/>
            <person name="Dunand C."/>
            <person name="Henrissat B."/>
            <person name="Grigoriev I.V."/>
            <person name="Hibbett D."/>
            <person name="Nagy L.G."/>
            <person name="Martin F.M."/>
        </authorList>
    </citation>
    <scope>NUCLEOTIDE SEQUENCE</scope>
    <source>
        <strain evidence="1">UP504</strain>
    </source>
</reference>
<protein>
    <submittedName>
        <fullName evidence="1">Uncharacterized protein</fullName>
    </submittedName>
</protein>
<dbReference type="AlphaFoldDB" id="A0A9P6ANV9"/>
<dbReference type="EMBL" id="MU129039">
    <property type="protein sequence ID" value="KAF9509285.1"/>
    <property type="molecule type" value="Genomic_DNA"/>
</dbReference>
<sequence>MIEPGTADSPGLLGALRTLTMPWGDGEAVETPEFSWSRTFHVAKGAYQFTEWLLRKTPGKHGVFFFGLDKQLLLSDEFDACLALCESFLFTRFEFKVTNFEESGQVSSVIFGHVDLLDAQYCLSGLCRPNRGASAPENDGAGSCTACKRRHFAATLRDKTETCINKPGDSRARDLMRTKEILLMHNKVFNKKSLSSGTMPSSAHDPGTIEGVVYMRGFLIHLPFNVEECLNLYTGQPNSQQICRTGAIYVIWTLWVISDAVDLGESTALYKNVEPVFERPAEGLRIVCTKAMEYLGLYKSRSAQTLSRPFTEPQLEAVLRSHQEAFLVLEVHVTARKQELLVQKYQELAKVPDKCDDPVALSDTGLVLEAGLPPWICQEDVLRIEQRSSETYRMPMLRARSTAFWRMETEKVAALPVPVGLDLSIRNIPKAVISNLHGVSSSFLTFLFLGLLRGTTAPAEDSSHRS</sequence>
<keyword evidence="2" id="KW-1185">Reference proteome</keyword>